<dbReference type="AlphaFoldDB" id="A0A382YFY1"/>
<organism evidence="2">
    <name type="scientific">marine metagenome</name>
    <dbReference type="NCBI Taxonomy" id="408172"/>
    <lineage>
        <taxon>unclassified sequences</taxon>
        <taxon>metagenomes</taxon>
        <taxon>ecological metagenomes</taxon>
    </lineage>
</organism>
<proteinExistence type="predicted"/>
<sequence length="42" mass="4503">MLLVIVKSACKMLNSSPPTPTAIMMIIAGSIRLVITRNSSSR</sequence>
<keyword evidence="1" id="KW-0812">Transmembrane</keyword>
<keyword evidence="1" id="KW-0472">Membrane</keyword>
<feature type="transmembrane region" description="Helical" evidence="1">
    <location>
        <begin position="20"/>
        <end position="35"/>
    </location>
</feature>
<accession>A0A382YFY1</accession>
<reference evidence="2" key="1">
    <citation type="submission" date="2018-05" db="EMBL/GenBank/DDBJ databases">
        <authorList>
            <person name="Lanie J.A."/>
            <person name="Ng W.-L."/>
            <person name="Kazmierczak K.M."/>
            <person name="Andrzejewski T.M."/>
            <person name="Davidsen T.M."/>
            <person name="Wayne K.J."/>
            <person name="Tettelin H."/>
            <person name="Glass J.I."/>
            <person name="Rusch D."/>
            <person name="Podicherti R."/>
            <person name="Tsui H.-C.T."/>
            <person name="Winkler M.E."/>
        </authorList>
    </citation>
    <scope>NUCLEOTIDE SEQUENCE</scope>
</reference>
<evidence type="ECO:0000256" key="1">
    <source>
        <dbReference type="SAM" id="Phobius"/>
    </source>
</evidence>
<keyword evidence="1" id="KW-1133">Transmembrane helix</keyword>
<name>A0A382YFY1_9ZZZZ</name>
<dbReference type="EMBL" id="UINC01175399">
    <property type="protein sequence ID" value="SVD82010.1"/>
    <property type="molecule type" value="Genomic_DNA"/>
</dbReference>
<feature type="non-terminal residue" evidence="2">
    <location>
        <position position="42"/>
    </location>
</feature>
<evidence type="ECO:0000313" key="2">
    <source>
        <dbReference type="EMBL" id="SVD82010.1"/>
    </source>
</evidence>
<protein>
    <submittedName>
        <fullName evidence="2">Uncharacterized protein</fullName>
    </submittedName>
</protein>
<gene>
    <name evidence="2" type="ORF">METZ01_LOCUS434864</name>
</gene>